<dbReference type="PROSITE" id="PS00728">
    <property type="entry name" value="AP_NUCLEASE_F1_3"/>
    <property type="match status" value="1"/>
</dbReference>
<evidence type="ECO:0000256" key="10">
    <source>
        <dbReference type="SAM" id="MobiDB-lite"/>
    </source>
</evidence>
<dbReference type="GO" id="GO:0006284">
    <property type="term" value="P:base-excision repair"/>
    <property type="evidence" value="ECO:0007669"/>
    <property type="project" value="TreeGrafter"/>
</dbReference>
<dbReference type="GO" id="GO:0008311">
    <property type="term" value="F:double-stranded DNA 3'-5' DNA exonuclease activity"/>
    <property type="evidence" value="ECO:0007669"/>
    <property type="project" value="TreeGrafter"/>
</dbReference>
<feature type="active site" evidence="6">
    <location>
        <position position="164"/>
    </location>
</feature>
<dbReference type="PROSITE" id="PS51435">
    <property type="entry name" value="AP_NUCLEASE_F1_4"/>
    <property type="match status" value="1"/>
</dbReference>
<dbReference type="Gene3D" id="3.60.10.10">
    <property type="entry name" value="Endonuclease/exonuclease/phosphatase"/>
    <property type="match status" value="1"/>
</dbReference>
<dbReference type="InterPro" id="IPR036691">
    <property type="entry name" value="Endo/exonu/phosph_ase_sf"/>
</dbReference>
<feature type="binding site" evidence="7">
    <location>
        <position position="329"/>
    </location>
    <ligand>
        <name>Mg(2+)</name>
        <dbReference type="ChEBI" id="CHEBI:18420"/>
        <label>1</label>
    </ligand>
</feature>
<dbReference type="CDD" id="cd09087">
    <property type="entry name" value="Ape1-like_AP-endo"/>
    <property type="match status" value="1"/>
</dbReference>
<keyword evidence="7" id="KW-0464">Manganese</keyword>
<evidence type="ECO:0000256" key="1">
    <source>
        <dbReference type="ARBA" id="ARBA00001936"/>
    </source>
</evidence>
<reference evidence="12" key="1">
    <citation type="submission" date="2021-01" db="EMBL/GenBank/DDBJ databases">
        <authorList>
            <person name="Corre E."/>
            <person name="Pelletier E."/>
            <person name="Niang G."/>
            <person name="Scheremetjew M."/>
            <person name="Finn R."/>
            <person name="Kale V."/>
            <person name="Holt S."/>
            <person name="Cochrane G."/>
            <person name="Meng A."/>
            <person name="Brown T."/>
            <person name="Cohen L."/>
        </authorList>
    </citation>
    <scope>NUCLEOTIDE SEQUENCE</scope>
    <source>
        <strain evidence="12">CCCM811</strain>
    </source>
</reference>
<dbReference type="SUPFAM" id="SSF56219">
    <property type="entry name" value="DNase I-like"/>
    <property type="match status" value="1"/>
</dbReference>
<evidence type="ECO:0000256" key="6">
    <source>
        <dbReference type="PIRSR" id="PIRSR604808-1"/>
    </source>
</evidence>
<feature type="active site" description="Proton donor/acceptor" evidence="6">
    <location>
        <position position="204"/>
    </location>
</feature>
<evidence type="ECO:0000256" key="7">
    <source>
        <dbReference type="PIRSR" id="PIRSR604808-2"/>
    </source>
</evidence>
<evidence type="ECO:0000256" key="4">
    <source>
        <dbReference type="ARBA" id="ARBA00022801"/>
    </source>
</evidence>
<gene>
    <name evidence="12" type="ORF">LGLO00237_LOCUS25857</name>
</gene>
<comment type="similarity">
    <text evidence="2 9">Belongs to the DNA repair enzymes AP/ExoA family.</text>
</comment>
<feature type="compositionally biased region" description="Basic residues" evidence="10">
    <location>
        <begin position="23"/>
        <end position="34"/>
    </location>
</feature>
<evidence type="ECO:0000259" key="11">
    <source>
        <dbReference type="Pfam" id="PF03372"/>
    </source>
</evidence>
<comment type="cofactor">
    <cofactor evidence="7 9">
        <name>Mg(2+)</name>
        <dbReference type="ChEBI" id="CHEBI:18420"/>
    </cofactor>
    <cofactor evidence="7 9">
        <name>Mn(2+)</name>
        <dbReference type="ChEBI" id="CHEBI:29035"/>
    </cofactor>
    <text evidence="7 9">Probably binds two magnesium or manganese ions per subunit.</text>
</comment>
<keyword evidence="9" id="KW-0227">DNA damage</keyword>
<proteinExistence type="inferred from homology"/>
<keyword evidence="9" id="KW-0234">DNA repair</keyword>
<feature type="site" description="Transition state stabilizer" evidence="8">
    <location>
        <position position="206"/>
    </location>
</feature>
<feature type="binding site" evidence="7">
    <location>
        <position position="58"/>
    </location>
    <ligand>
        <name>Mg(2+)</name>
        <dbReference type="ChEBI" id="CHEBI:18420"/>
        <label>1</label>
    </ligand>
</feature>
<dbReference type="NCBIfam" id="TIGR00633">
    <property type="entry name" value="xth"/>
    <property type="match status" value="1"/>
</dbReference>
<feature type="site" description="Important for catalytic activity" evidence="8">
    <location>
        <position position="302"/>
    </location>
</feature>
<dbReference type="GO" id="GO:0003906">
    <property type="term" value="F:DNA-(apurinic or apyrimidinic site) endonuclease activity"/>
    <property type="evidence" value="ECO:0007669"/>
    <property type="project" value="TreeGrafter"/>
</dbReference>
<organism evidence="12">
    <name type="scientific">Lotharella globosa</name>
    <dbReference type="NCBI Taxonomy" id="91324"/>
    <lineage>
        <taxon>Eukaryota</taxon>
        <taxon>Sar</taxon>
        <taxon>Rhizaria</taxon>
        <taxon>Cercozoa</taxon>
        <taxon>Chlorarachniophyceae</taxon>
        <taxon>Lotharella</taxon>
    </lineage>
</organism>
<dbReference type="GO" id="GO:0005634">
    <property type="term" value="C:nucleus"/>
    <property type="evidence" value="ECO:0007669"/>
    <property type="project" value="TreeGrafter"/>
</dbReference>
<dbReference type="GO" id="GO:0003677">
    <property type="term" value="F:DNA binding"/>
    <property type="evidence" value="ECO:0007669"/>
    <property type="project" value="InterPro"/>
</dbReference>
<evidence type="ECO:0000256" key="3">
    <source>
        <dbReference type="ARBA" id="ARBA00022723"/>
    </source>
</evidence>
<evidence type="ECO:0000256" key="2">
    <source>
        <dbReference type="ARBA" id="ARBA00007092"/>
    </source>
</evidence>
<comment type="cofactor">
    <cofactor evidence="1">
        <name>Mn(2+)</name>
        <dbReference type="ChEBI" id="CHEBI:29035"/>
    </cofactor>
</comment>
<evidence type="ECO:0000313" key="12">
    <source>
        <dbReference type="EMBL" id="CAE0674083.1"/>
    </source>
</evidence>
<dbReference type="InterPro" id="IPR004808">
    <property type="entry name" value="AP_endonuc_1"/>
</dbReference>
<feature type="binding site" evidence="7">
    <location>
        <position position="204"/>
    </location>
    <ligand>
        <name>Mg(2+)</name>
        <dbReference type="ChEBI" id="CHEBI:18420"/>
        <label>1</label>
    </ligand>
</feature>
<feature type="active site" description="Proton acceptor" evidence="6">
    <location>
        <position position="329"/>
    </location>
</feature>
<accession>A0A6U3BJL7</accession>
<dbReference type="InterPro" id="IPR005135">
    <property type="entry name" value="Endo/exonuclease/phosphatase"/>
</dbReference>
<dbReference type="InterPro" id="IPR020847">
    <property type="entry name" value="AP_endonuclease_F1_BS"/>
</dbReference>
<keyword evidence="3 7" id="KW-0479">Metal-binding</keyword>
<evidence type="ECO:0000256" key="9">
    <source>
        <dbReference type="RuleBase" id="RU362131"/>
    </source>
</evidence>
<sequence length="342" mass="38921">MAGSRKRKDSSGAGDAKRPGASSKKKAKVIKRQSSKPTSYNLEGISNDNEGLRIVTWNVNGLKGVLDQHEDLLIDYVKREDPDIMCIQETKVQVDNKKELQQRMEELVSGYHYTWNCCSTKKGYAGTLIMAKVEPLSITCDDVVGSEGRLIVAEYAKAYIVTTYVPNSGLKLDRLRYRTEEWDLKMREKLDALKQMKPVIWCGDLNVAHGDEDVADWKKKRNKSPGFCDGERENFGLIVGGDGEEISDEQRKKRTLPLGRPGPAAGMGFVDAWREFQKDSEGYTFWSYRFQGRPKNNGWRLDYFVVSKEFLDNVMNCTRRNEMWGPSDHIPLVLNLKKGSLF</sequence>
<feature type="binding site" evidence="7">
    <location>
        <position position="328"/>
    </location>
    <ligand>
        <name>Mg(2+)</name>
        <dbReference type="ChEBI" id="CHEBI:18420"/>
        <label>1</label>
    </ligand>
</feature>
<dbReference type="PROSITE" id="PS00726">
    <property type="entry name" value="AP_NUCLEASE_F1_1"/>
    <property type="match status" value="1"/>
</dbReference>
<dbReference type="GO" id="GO:0046872">
    <property type="term" value="F:metal ion binding"/>
    <property type="evidence" value="ECO:0007669"/>
    <property type="project" value="UniProtKB-KW"/>
</dbReference>
<evidence type="ECO:0000256" key="8">
    <source>
        <dbReference type="PIRSR" id="PIRSR604808-3"/>
    </source>
</evidence>
<name>A0A6U3BJL7_9EUKA</name>
<dbReference type="Pfam" id="PF03372">
    <property type="entry name" value="Exo_endo_phos"/>
    <property type="match status" value="1"/>
</dbReference>
<dbReference type="EMBL" id="HBIV01036201">
    <property type="protein sequence ID" value="CAE0674083.1"/>
    <property type="molecule type" value="Transcribed_RNA"/>
</dbReference>
<keyword evidence="4" id="KW-0378">Hydrolase</keyword>
<dbReference type="GO" id="GO:0008081">
    <property type="term" value="F:phosphoric diester hydrolase activity"/>
    <property type="evidence" value="ECO:0007669"/>
    <property type="project" value="TreeGrafter"/>
</dbReference>
<feature type="binding site" evidence="7">
    <location>
        <position position="206"/>
    </location>
    <ligand>
        <name>Mg(2+)</name>
        <dbReference type="ChEBI" id="CHEBI:18420"/>
        <label>1</label>
    </ligand>
</feature>
<feature type="site" description="Interaction with DNA substrate" evidence="8">
    <location>
        <position position="329"/>
    </location>
</feature>
<dbReference type="PANTHER" id="PTHR22748:SF6">
    <property type="entry name" value="DNA-(APURINIC OR APYRIMIDINIC SITE) ENDONUCLEASE"/>
    <property type="match status" value="1"/>
</dbReference>
<feature type="region of interest" description="Disordered" evidence="10">
    <location>
        <begin position="1"/>
        <end position="43"/>
    </location>
</feature>
<protein>
    <recommendedName>
        <fullName evidence="11">Endonuclease/exonuclease/phosphatase domain-containing protein</fullName>
    </recommendedName>
</protein>
<dbReference type="PANTHER" id="PTHR22748">
    <property type="entry name" value="AP ENDONUCLEASE"/>
    <property type="match status" value="1"/>
</dbReference>
<dbReference type="AlphaFoldDB" id="A0A6U3BJL7"/>
<keyword evidence="5 7" id="KW-0460">Magnesium</keyword>
<feature type="binding site" evidence="7">
    <location>
        <position position="89"/>
    </location>
    <ligand>
        <name>Mg(2+)</name>
        <dbReference type="ChEBI" id="CHEBI:18420"/>
        <label>1</label>
    </ligand>
</feature>
<evidence type="ECO:0000256" key="5">
    <source>
        <dbReference type="ARBA" id="ARBA00022842"/>
    </source>
</evidence>
<feature type="domain" description="Endonuclease/exonuclease/phosphatase" evidence="11">
    <location>
        <begin position="55"/>
        <end position="329"/>
    </location>
</feature>
<dbReference type="InterPro" id="IPR020848">
    <property type="entry name" value="AP_endonuclease_F1_CS"/>
</dbReference>